<dbReference type="InterPro" id="IPR015422">
    <property type="entry name" value="PyrdxlP-dep_Trfase_small"/>
</dbReference>
<dbReference type="InterPro" id="IPR015421">
    <property type="entry name" value="PyrdxlP-dep_Trfase_major"/>
</dbReference>
<keyword evidence="3" id="KW-0808">Transferase</keyword>
<dbReference type="Pfam" id="PF01041">
    <property type="entry name" value="DegT_DnrJ_EryC1"/>
    <property type="match status" value="1"/>
</dbReference>
<accession>A0A1J5U4B6</accession>
<comment type="caution">
    <text evidence="3">The sequence shown here is derived from an EMBL/GenBank/DDBJ whole genome shotgun (WGS) entry which is preliminary data.</text>
</comment>
<dbReference type="PANTHER" id="PTHR30244:SF36">
    <property type="entry name" value="3-OXO-GLUCOSE-6-PHOSPHATE:GLUTAMATE AMINOTRANSFERASE"/>
    <property type="match status" value="1"/>
</dbReference>
<evidence type="ECO:0000256" key="2">
    <source>
        <dbReference type="ARBA" id="ARBA00037999"/>
    </source>
</evidence>
<evidence type="ECO:0000256" key="1">
    <source>
        <dbReference type="ARBA" id="ARBA00022898"/>
    </source>
</evidence>
<dbReference type="PIRSF" id="PIRSF000390">
    <property type="entry name" value="PLP_StrS"/>
    <property type="match status" value="1"/>
</dbReference>
<dbReference type="GO" id="GO:0000271">
    <property type="term" value="P:polysaccharide biosynthetic process"/>
    <property type="evidence" value="ECO:0007669"/>
    <property type="project" value="TreeGrafter"/>
</dbReference>
<evidence type="ECO:0000313" key="3">
    <source>
        <dbReference type="EMBL" id="OIR19142.1"/>
    </source>
</evidence>
<dbReference type="AlphaFoldDB" id="A0A1J5U4B6"/>
<dbReference type="EC" id="2.6.1.90" evidence="3"/>
<proteinExistence type="inferred from homology"/>
<sequence length="367" mass="40290">MILMNDFKAEPAELREAMLGAARRVLESGWYVLGNEVVAFERQWAAVCGVDNAVGVGNGMDAIEIALRALNIGPGDEVITTPMTAFATVLAIIRAGAIPVLADIDPQTALLSLESAGRCVTTRTKALLLVHLYGQVRAMDAWMAFCSRHGIVLVEDCAQAHLASWKSKVAGSFGSAGAYSFYPTKNLGAPGDAGMLVTNDEGIAQRAGRLRNYGQSIRYQHPELGMNSRLDEIHAAMLAERLKWLQEFTERRRQIAEAYQTRITNPLIRKLAVPEGTSSHVYHLYVITCEQRDALQAYLLERQIQALIHYPIPIHHQEPCRTIARDPEGLVQSEVHALNCLSLPCHPQMTDGDIEAVISAVNSFHGK</sequence>
<dbReference type="EMBL" id="MLJW01000001">
    <property type="protein sequence ID" value="OIR19142.1"/>
    <property type="molecule type" value="Genomic_DNA"/>
</dbReference>
<comment type="similarity">
    <text evidence="2">Belongs to the DegT/DnrJ/EryC1 family.</text>
</comment>
<dbReference type="GO" id="GO:0030170">
    <property type="term" value="F:pyridoxal phosphate binding"/>
    <property type="evidence" value="ECO:0007669"/>
    <property type="project" value="TreeGrafter"/>
</dbReference>
<name>A0A1J5U4B6_9ZZZZ</name>
<dbReference type="Gene3D" id="3.90.1150.10">
    <property type="entry name" value="Aspartate Aminotransferase, domain 1"/>
    <property type="match status" value="1"/>
</dbReference>
<dbReference type="SUPFAM" id="SSF53383">
    <property type="entry name" value="PLP-dependent transferases"/>
    <property type="match status" value="1"/>
</dbReference>
<keyword evidence="3" id="KW-0032">Aminotransferase</keyword>
<dbReference type="InterPro" id="IPR015424">
    <property type="entry name" value="PyrdxlP-dep_Trfase"/>
</dbReference>
<reference evidence="3" key="1">
    <citation type="submission" date="2016-10" db="EMBL/GenBank/DDBJ databases">
        <title>Sequence of Gallionella enrichment culture.</title>
        <authorList>
            <person name="Poehlein A."/>
            <person name="Muehling M."/>
            <person name="Daniel R."/>
        </authorList>
    </citation>
    <scope>NUCLEOTIDE SEQUENCE</scope>
</reference>
<dbReference type="GO" id="GO:0008483">
    <property type="term" value="F:transaminase activity"/>
    <property type="evidence" value="ECO:0007669"/>
    <property type="project" value="UniProtKB-KW"/>
</dbReference>
<dbReference type="PANTHER" id="PTHR30244">
    <property type="entry name" value="TRANSAMINASE"/>
    <property type="match status" value="1"/>
</dbReference>
<dbReference type="CDD" id="cd00616">
    <property type="entry name" value="AHBA_syn"/>
    <property type="match status" value="1"/>
</dbReference>
<gene>
    <name evidence="3" type="primary">fdtB_1</name>
    <name evidence="3" type="ORF">GALL_00210</name>
</gene>
<protein>
    <submittedName>
        <fullName evidence="3">dTDP-3-amino-3,6-dideoxy-alpha-D-galactopyranose transaminase</fullName>
        <ecNumber evidence="3">2.6.1.90</ecNumber>
    </submittedName>
</protein>
<dbReference type="InterPro" id="IPR000653">
    <property type="entry name" value="DegT/StrS_aminotransferase"/>
</dbReference>
<dbReference type="Gene3D" id="3.40.640.10">
    <property type="entry name" value="Type I PLP-dependent aspartate aminotransferase-like (Major domain)"/>
    <property type="match status" value="1"/>
</dbReference>
<organism evidence="3">
    <name type="scientific">mine drainage metagenome</name>
    <dbReference type="NCBI Taxonomy" id="410659"/>
    <lineage>
        <taxon>unclassified sequences</taxon>
        <taxon>metagenomes</taxon>
        <taxon>ecological metagenomes</taxon>
    </lineage>
</organism>
<keyword evidence="1" id="KW-0663">Pyridoxal phosphate</keyword>